<comment type="caution">
    <text evidence="1">The sequence shown here is derived from an EMBL/GenBank/DDBJ whole genome shotgun (WGS) entry which is preliminary data.</text>
</comment>
<protein>
    <recommendedName>
        <fullName evidence="3">O-Antigen ligase</fullName>
    </recommendedName>
</protein>
<dbReference type="RefSeq" id="WP_200807659.1">
    <property type="nucleotide sequence ID" value="NZ_AP024883.1"/>
</dbReference>
<keyword evidence="2" id="KW-1185">Reference proteome</keyword>
<gene>
    <name evidence="1" type="ORF">SBX37_11910</name>
</gene>
<accession>A0ABU4I6S7</accession>
<reference evidence="1 2" key="1">
    <citation type="submission" date="2023-11" db="EMBL/GenBank/DDBJ databases">
        <title>Plant-associative lifestyle of Vibrio porteresiae and its evolutionary dynamics.</title>
        <authorList>
            <person name="Rameshkumar N."/>
            <person name="Kirti K."/>
        </authorList>
    </citation>
    <scope>NUCLEOTIDE SEQUENCE [LARGE SCALE GENOMIC DNA]</scope>
    <source>
        <strain evidence="1 2">MSSRF38</strain>
    </source>
</reference>
<organism evidence="1 2">
    <name type="scientific">Vibrio mangrovi</name>
    <dbReference type="NCBI Taxonomy" id="474394"/>
    <lineage>
        <taxon>Bacteria</taxon>
        <taxon>Pseudomonadati</taxon>
        <taxon>Pseudomonadota</taxon>
        <taxon>Gammaproteobacteria</taxon>
        <taxon>Vibrionales</taxon>
        <taxon>Vibrionaceae</taxon>
        <taxon>Vibrio</taxon>
    </lineage>
</organism>
<evidence type="ECO:0000313" key="1">
    <source>
        <dbReference type="EMBL" id="MDW6003554.1"/>
    </source>
</evidence>
<dbReference type="Proteomes" id="UP001283366">
    <property type="component" value="Unassembled WGS sequence"/>
</dbReference>
<evidence type="ECO:0000313" key="2">
    <source>
        <dbReference type="Proteomes" id="UP001283366"/>
    </source>
</evidence>
<sequence>MKKWLMIVTIIIQLLVALLNSGTIRSLAELTAFLLILALFLERPRQTSVNLS</sequence>
<proteinExistence type="predicted"/>
<evidence type="ECO:0008006" key="3">
    <source>
        <dbReference type="Google" id="ProtNLM"/>
    </source>
</evidence>
<name>A0ABU4I6S7_9VIBR</name>
<dbReference type="EMBL" id="JAWRCO010000001">
    <property type="protein sequence ID" value="MDW6003554.1"/>
    <property type="molecule type" value="Genomic_DNA"/>
</dbReference>